<dbReference type="PANTHER" id="PTHR37950:SF1">
    <property type="entry name" value="4-HYDROXYPHENYLACETATE CATABOLISM PROTEIN"/>
    <property type="match status" value="1"/>
</dbReference>
<dbReference type="EMBL" id="BMXE01000002">
    <property type="protein sequence ID" value="GHB27816.1"/>
    <property type="molecule type" value="Genomic_DNA"/>
</dbReference>
<name>A0ABQ3EC91_9HYPH</name>
<comment type="caution">
    <text evidence="1">The sequence shown here is derived from an EMBL/GenBank/DDBJ whole genome shotgun (WGS) entry which is preliminary data.</text>
</comment>
<accession>A0ABQ3EC91</accession>
<dbReference type="InterPro" id="IPR014347">
    <property type="entry name" value="Tautomerase/MIF_sf"/>
</dbReference>
<reference evidence="2" key="1">
    <citation type="journal article" date="2019" name="Int. J. Syst. Evol. Microbiol.">
        <title>The Global Catalogue of Microorganisms (GCM) 10K type strain sequencing project: providing services to taxonomists for standard genome sequencing and annotation.</title>
        <authorList>
            <consortium name="The Broad Institute Genomics Platform"/>
            <consortium name="The Broad Institute Genome Sequencing Center for Infectious Disease"/>
            <person name="Wu L."/>
            <person name="Ma J."/>
        </authorList>
    </citation>
    <scope>NUCLEOTIDE SEQUENCE [LARGE SCALE GENOMIC DNA]</scope>
    <source>
        <strain evidence="2">KCTC 12861</strain>
    </source>
</reference>
<proteinExistence type="predicted"/>
<dbReference type="InterPro" id="IPR004220">
    <property type="entry name" value="5-COMe_2-OHmuconate_Isoase"/>
</dbReference>
<sequence>MPHAIIECSKDVLKLHSSQTLCEEVHKVTFASNLFGERDIKVRLLPFEDYLAGGKREDFIHITAYILAGRTTDQKAKLSSSILERMSDLFPQVEFITVDVRDIDREIYAKR</sequence>
<dbReference type="GO" id="GO:0016853">
    <property type="term" value="F:isomerase activity"/>
    <property type="evidence" value="ECO:0007669"/>
    <property type="project" value="UniProtKB-KW"/>
</dbReference>
<keyword evidence="2" id="KW-1185">Reference proteome</keyword>
<evidence type="ECO:0000313" key="2">
    <source>
        <dbReference type="Proteomes" id="UP000637980"/>
    </source>
</evidence>
<dbReference type="Pfam" id="PF02962">
    <property type="entry name" value="CHMI"/>
    <property type="match status" value="1"/>
</dbReference>
<dbReference type="RefSeq" id="WP_189436156.1">
    <property type="nucleotide sequence ID" value="NZ_BMXE01000002.1"/>
</dbReference>
<dbReference type="SUPFAM" id="SSF55331">
    <property type="entry name" value="Tautomerase/MIF"/>
    <property type="match status" value="1"/>
</dbReference>
<dbReference type="Gene3D" id="3.30.429.10">
    <property type="entry name" value="Macrophage Migration Inhibitory Factor"/>
    <property type="match status" value="1"/>
</dbReference>
<gene>
    <name evidence="1" type="primary">hpcD</name>
    <name evidence="1" type="ORF">GCM10007094_15240</name>
</gene>
<dbReference type="PANTHER" id="PTHR37950">
    <property type="entry name" value="4-HYDROXYPHENYLACETATE CATABOLISM PROTEIN"/>
    <property type="match status" value="1"/>
</dbReference>
<organism evidence="1 2">
    <name type="scientific">Pseudovibrio japonicus</name>
    <dbReference type="NCBI Taxonomy" id="366534"/>
    <lineage>
        <taxon>Bacteria</taxon>
        <taxon>Pseudomonadati</taxon>
        <taxon>Pseudomonadota</taxon>
        <taxon>Alphaproteobacteria</taxon>
        <taxon>Hyphomicrobiales</taxon>
        <taxon>Stappiaceae</taxon>
        <taxon>Pseudovibrio</taxon>
    </lineage>
</organism>
<dbReference type="Proteomes" id="UP000637980">
    <property type="component" value="Unassembled WGS sequence"/>
</dbReference>
<evidence type="ECO:0000313" key="1">
    <source>
        <dbReference type="EMBL" id="GHB27816.1"/>
    </source>
</evidence>
<dbReference type="CDD" id="cd00580">
    <property type="entry name" value="CHMI"/>
    <property type="match status" value="1"/>
</dbReference>
<keyword evidence="1" id="KW-0413">Isomerase</keyword>
<protein>
    <submittedName>
        <fullName evidence="1">5-carboxymethyl-2-hydroxymuconate isomerase</fullName>
    </submittedName>
</protein>